<keyword evidence="7" id="KW-0547">Nucleotide-binding</keyword>
<feature type="transmembrane region" description="Helical" evidence="12">
    <location>
        <begin position="242"/>
        <end position="263"/>
    </location>
</feature>
<dbReference type="InterPro" id="IPR006082">
    <property type="entry name" value="PRK"/>
</dbReference>
<comment type="caution">
    <text evidence="14">The sequence shown here is derived from an EMBL/GenBank/DDBJ whole genome shotgun (WGS) entry which is preliminary data.</text>
</comment>
<dbReference type="SUPFAM" id="SSF52540">
    <property type="entry name" value="P-loop containing nucleoside triphosphate hydrolases"/>
    <property type="match status" value="1"/>
</dbReference>
<keyword evidence="15" id="KW-1185">Reference proteome</keyword>
<keyword evidence="4" id="KW-0602">Photosynthesis</keyword>
<evidence type="ECO:0000256" key="3">
    <source>
        <dbReference type="ARBA" id="ARBA00012042"/>
    </source>
</evidence>
<feature type="transmembrane region" description="Helical" evidence="12">
    <location>
        <begin position="318"/>
        <end position="334"/>
    </location>
</feature>
<evidence type="ECO:0000313" key="15">
    <source>
        <dbReference type="Proteomes" id="UP001291687"/>
    </source>
</evidence>
<dbReference type="Proteomes" id="UP001291687">
    <property type="component" value="Unassembled WGS sequence"/>
</dbReference>
<keyword evidence="12" id="KW-0812">Transmembrane</keyword>
<keyword evidence="5" id="KW-0113">Calvin cycle</keyword>
<feature type="transmembrane region" description="Helical" evidence="12">
    <location>
        <begin position="91"/>
        <end position="112"/>
    </location>
</feature>
<evidence type="ECO:0000256" key="5">
    <source>
        <dbReference type="ARBA" id="ARBA00022567"/>
    </source>
</evidence>
<reference evidence="14 15" key="1">
    <citation type="submission" date="2023-03" db="EMBL/GenBank/DDBJ databases">
        <title>Host association and intracellularity evolved multiple times independently in the Rickettsiales.</title>
        <authorList>
            <person name="Castelli M."/>
            <person name="Nardi T."/>
            <person name="Gammuto L."/>
            <person name="Bellinzona G."/>
            <person name="Sabaneyeva E."/>
            <person name="Potekhin A."/>
            <person name="Serra V."/>
            <person name="Petroni G."/>
            <person name="Sassera D."/>
        </authorList>
    </citation>
    <scope>NUCLEOTIDE SEQUENCE [LARGE SCALE GENOMIC DNA]</scope>
    <source>
        <strain evidence="14 15">Sr 2-6</strain>
    </source>
</reference>
<dbReference type="InterPro" id="IPR027417">
    <property type="entry name" value="P-loop_NTPase"/>
</dbReference>
<keyword evidence="6" id="KW-0808">Transferase</keyword>
<proteinExistence type="inferred from homology"/>
<feature type="transmembrane region" description="Helical" evidence="12">
    <location>
        <begin position="275"/>
        <end position="298"/>
    </location>
</feature>
<evidence type="ECO:0000259" key="13">
    <source>
        <dbReference type="Pfam" id="PF00485"/>
    </source>
</evidence>
<gene>
    <name evidence="14" type="ORF">Megvenef_00996</name>
</gene>
<evidence type="ECO:0000256" key="6">
    <source>
        <dbReference type="ARBA" id="ARBA00022679"/>
    </source>
</evidence>
<feature type="domain" description="Phosphoribulokinase/uridine kinase" evidence="13">
    <location>
        <begin position="408"/>
        <end position="589"/>
    </location>
</feature>
<feature type="transmembrane region" description="Helical" evidence="12">
    <location>
        <begin position="133"/>
        <end position="160"/>
    </location>
</feature>
<keyword evidence="8 14" id="KW-0418">Kinase</keyword>
<accession>A0ABU5NCX5</accession>
<dbReference type="Pfam" id="PF00485">
    <property type="entry name" value="PRK"/>
    <property type="match status" value="1"/>
</dbReference>
<feature type="transmembrane region" description="Helical" evidence="12">
    <location>
        <begin position="370"/>
        <end position="390"/>
    </location>
</feature>
<comment type="pathway">
    <text evidence="1">Carbohydrate biosynthesis; Calvin cycle.</text>
</comment>
<dbReference type="PROSITE" id="PS00567">
    <property type="entry name" value="PHOSPHORIBULOKINASE"/>
    <property type="match status" value="1"/>
</dbReference>
<evidence type="ECO:0000256" key="12">
    <source>
        <dbReference type="SAM" id="Phobius"/>
    </source>
</evidence>
<feature type="transmembrane region" description="Helical" evidence="12">
    <location>
        <begin position="166"/>
        <end position="190"/>
    </location>
</feature>
<evidence type="ECO:0000256" key="1">
    <source>
        <dbReference type="ARBA" id="ARBA00005215"/>
    </source>
</evidence>
<evidence type="ECO:0000313" key="14">
    <source>
        <dbReference type="EMBL" id="MEA0971025.1"/>
    </source>
</evidence>
<feature type="transmembrane region" description="Helical" evidence="12">
    <location>
        <begin position="202"/>
        <end position="222"/>
    </location>
</feature>
<dbReference type="InterPro" id="IPR006083">
    <property type="entry name" value="PRK/URK"/>
</dbReference>
<dbReference type="PRINTS" id="PR00478">
    <property type="entry name" value="PHRIBLKINASE"/>
</dbReference>
<feature type="transmembrane region" description="Helical" evidence="12">
    <location>
        <begin position="12"/>
        <end position="30"/>
    </location>
</feature>
<dbReference type="EMBL" id="JARJFB010000071">
    <property type="protein sequence ID" value="MEA0971025.1"/>
    <property type="molecule type" value="Genomic_DNA"/>
</dbReference>
<evidence type="ECO:0000256" key="7">
    <source>
        <dbReference type="ARBA" id="ARBA00022741"/>
    </source>
</evidence>
<protein>
    <recommendedName>
        <fullName evidence="3 11">Phosphoribulokinase</fullName>
        <ecNumber evidence="3 11">2.7.1.19</ecNumber>
    </recommendedName>
</protein>
<dbReference type="EC" id="2.7.1.19" evidence="3 11"/>
<dbReference type="Gene3D" id="3.40.50.300">
    <property type="entry name" value="P-loop containing nucleotide triphosphate hydrolases"/>
    <property type="match status" value="1"/>
</dbReference>
<sequence length="697" mass="81408">MSMSNICRPNYILFYLGLTLKIFLGCILASKFLTDLFIPFISYFVDSGFENPYKHFQNNGANASFPYPTLMLYIMSVPRILFGWLGAENSFVILFLSRLPLLIADISIFFILKSWLKDKYLSKLIWFYWFSPVIIYISYIHGQLDAIPVSILFVSLYFFFKNNTKLSALFLGLALATKTSILITYPFFFLALMSKNEKIRDLLLFFTIAVSSFFIINLQYIFDPYFLQMVFQNQEQAKLFDSLIPIGSHYIYIIPAATLVLFVHGALLGRYNRNIFMMFLGFSFSIILLFITPMQGWYFWLIPFLSYFYIKEEGRAPLLFWGLQIFYLLYFIFSENADYFSVLRVILPDLTESKILYYYLRDMGFDSSKFLNLIVTALQTTLLLNCFWIYRKGFESYVNKIITSTPFLIGIGGNSGAGKTTVSDALLDVFLPQNTTLLRGDDMHKWQRGDEKWQEFTHLDPMANHLHKEIDFLKKLKSGKTIYRRHYDHNTGKFTNESALTPNNLIIFEGLHPFYLTAQRSLYNLKIFVNPHKDLLFHWKISRDMTKRGYSKEKIIEQLEKRDKDSKKYIETQRNKADILIEPTPVKTIENIGDKNEIVEIYYKLLLSNSVYIESIVASLKNIETIDIKHDYAEEEHQRLIIKGTCSSQQIRKIADSYISGLEELGIDSSVWPNDCLGVVVLLLTYYIFEIAEYDKK</sequence>
<keyword evidence="12" id="KW-1133">Transmembrane helix</keyword>
<evidence type="ECO:0000256" key="2">
    <source>
        <dbReference type="ARBA" id="ARBA00009719"/>
    </source>
</evidence>
<keyword evidence="12" id="KW-0472">Membrane</keyword>
<organism evidence="14 15">
    <name type="scientific">Candidatus Megaera venefica</name>
    <dbReference type="NCBI Taxonomy" id="2055910"/>
    <lineage>
        <taxon>Bacteria</taxon>
        <taxon>Pseudomonadati</taxon>
        <taxon>Pseudomonadota</taxon>
        <taxon>Alphaproteobacteria</taxon>
        <taxon>Rickettsiales</taxon>
        <taxon>Rickettsiaceae</taxon>
        <taxon>Candidatus Megaera</taxon>
    </lineage>
</organism>
<evidence type="ECO:0000256" key="4">
    <source>
        <dbReference type="ARBA" id="ARBA00022531"/>
    </source>
</evidence>
<evidence type="ECO:0000256" key="8">
    <source>
        <dbReference type="ARBA" id="ARBA00022777"/>
    </source>
</evidence>
<dbReference type="GO" id="GO:0016301">
    <property type="term" value="F:kinase activity"/>
    <property type="evidence" value="ECO:0007669"/>
    <property type="project" value="UniProtKB-KW"/>
</dbReference>
<keyword evidence="9" id="KW-0067">ATP-binding</keyword>
<evidence type="ECO:0000256" key="11">
    <source>
        <dbReference type="RuleBase" id="RU004082"/>
    </source>
</evidence>
<evidence type="ECO:0000256" key="9">
    <source>
        <dbReference type="ARBA" id="ARBA00022840"/>
    </source>
</evidence>
<dbReference type="PANTHER" id="PTHR10285">
    <property type="entry name" value="URIDINE KINASE"/>
    <property type="match status" value="1"/>
</dbReference>
<comment type="catalytic activity">
    <reaction evidence="10 11">
        <text>D-ribulose 5-phosphate + ATP = D-ribulose 1,5-bisphosphate + ADP + H(+)</text>
        <dbReference type="Rhea" id="RHEA:19365"/>
        <dbReference type="ChEBI" id="CHEBI:15378"/>
        <dbReference type="ChEBI" id="CHEBI:30616"/>
        <dbReference type="ChEBI" id="CHEBI:57870"/>
        <dbReference type="ChEBI" id="CHEBI:58121"/>
        <dbReference type="ChEBI" id="CHEBI:456216"/>
        <dbReference type="EC" id="2.7.1.19"/>
    </reaction>
</comment>
<evidence type="ECO:0000256" key="10">
    <source>
        <dbReference type="ARBA" id="ARBA00047663"/>
    </source>
</evidence>
<name>A0ABU5NCX5_9RICK</name>
<comment type="similarity">
    <text evidence="2 11">Belongs to the phosphoribulokinase family.</text>
</comment>